<dbReference type="SMART" id="SM00895">
    <property type="entry name" value="FCD"/>
    <property type="match status" value="1"/>
</dbReference>
<dbReference type="InterPro" id="IPR036388">
    <property type="entry name" value="WH-like_DNA-bd_sf"/>
</dbReference>
<dbReference type="InterPro" id="IPR008920">
    <property type="entry name" value="TF_FadR/GntR_C"/>
</dbReference>
<organism evidence="5 6">
    <name type="scientific">Neptunomonas phycophila</name>
    <dbReference type="NCBI Taxonomy" id="1572645"/>
    <lineage>
        <taxon>Bacteria</taxon>
        <taxon>Pseudomonadati</taxon>
        <taxon>Pseudomonadota</taxon>
        <taxon>Gammaproteobacteria</taxon>
        <taxon>Oceanospirillales</taxon>
        <taxon>Oceanospirillaceae</taxon>
        <taxon>Neptunomonas</taxon>
    </lineage>
</organism>
<dbReference type="InterPro" id="IPR000524">
    <property type="entry name" value="Tscrpt_reg_HTH_GntR"/>
</dbReference>
<feature type="domain" description="HTH gntR-type" evidence="4">
    <location>
        <begin position="8"/>
        <end position="75"/>
    </location>
</feature>
<dbReference type="PANTHER" id="PTHR43537:SF20">
    <property type="entry name" value="HTH-TYPE TRANSCRIPTIONAL REPRESSOR GLAR"/>
    <property type="match status" value="1"/>
</dbReference>
<proteinExistence type="predicted"/>
<dbReference type="Pfam" id="PF07729">
    <property type="entry name" value="FCD"/>
    <property type="match status" value="1"/>
</dbReference>
<dbReference type="AlphaFoldDB" id="A0AAW7XQU5"/>
<dbReference type="Proteomes" id="UP001169862">
    <property type="component" value="Unassembled WGS sequence"/>
</dbReference>
<dbReference type="EMBL" id="JAUOPG010000013">
    <property type="protein sequence ID" value="MDO6455160.1"/>
    <property type="molecule type" value="Genomic_DNA"/>
</dbReference>
<dbReference type="InterPro" id="IPR036390">
    <property type="entry name" value="WH_DNA-bd_sf"/>
</dbReference>
<evidence type="ECO:0000313" key="5">
    <source>
        <dbReference type="EMBL" id="MDO6455160.1"/>
    </source>
</evidence>
<evidence type="ECO:0000259" key="4">
    <source>
        <dbReference type="PROSITE" id="PS50949"/>
    </source>
</evidence>
<dbReference type="GO" id="GO:0003677">
    <property type="term" value="F:DNA binding"/>
    <property type="evidence" value="ECO:0007669"/>
    <property type="project" value="UniProtKB-KW"/>
</dbReference>
<name>A0AAW7XQU5_9GAMM</name>
<dbReference type="SUPFAM" id="SSF48008">
    <property type="entry name" value="GntR ligand-binding domain-like"/>
    <property type="match status" value="1"/>
</dbReference>
<dbReference type="InterPro" id="IPR011711">
    <property type="entry name" value="GntR_C"/>
</dbReference>
<dbReference type="CDD" id="cd07377">
    <property type="entry name" value="WHTH_GntR"/>
    <property type="match status" value="1"/>
</dbReference>
<dbReference type="RefSeq" id="WP_303552164.1">
    <property type="nucleotide sequence ID" value="NZ_JAUOPG010000013.1"/>
</dbReference>
<comment type="caution">
    <text evidence="5">The sequence shown here is derived from an EMBL/GenBank/DDBJ whole genome shotgun (WGS) entry which is preliminary data.</text>
</comment>
<keyword evidence="2" id="KW-0238">DNA-binding</keyword>
<evidence type="ECO:0000313" key="6">
    <source>
        <dbReference type="Proteomes" id="UP001169862"/>
    </source>
</evidence>
<dbReference type="SUPFAM" id="SSF46785">
    <property type="entry name" value="Winged helix' DNA-binding domain"/>
    <property type="match status" value="1"/>
</dbReference>
<dbReference type="Gene3D" id="1.20.120.530">
    <property type="entry name" value="GntR ligand-binding domain-like"/>
    <property type="match status" value="1"/>
</dbReference>
<reference evidence="5" key="1">
    <citation type="submission" date="2023-07" db="EMBL/GenBank/DDBJ databases">
        <title>Genome content predicts the carbon catabolic preferences of heterotrophic bacteria.</title>
        <authorList>
            <person name="Gralka M."/>
        </authorList>
    </citation>
    <scope>NUCLEOTIDE SEQUENCE</scope>
    <source>
        <strain evidence="5">I2M16</strain>
    </source>
</reference>
<evidence type="ECO:0000256" key="3">
    <source>
        <dbReference type="ARBA" id="ARBA00023163"/>
    </source>
</evidence>
<dbReference type="SMART" id="SM00345">
    <property type="entry name" value="HTH_GNTR"/>
    <property type="match status" value="1"/>
</dbReference>
<dbReference type="PANTHER" id="PTHR43537">
    <property type="entry name" value="TRANSCRIPTIONAL REGULATOR, GNTR FAMILY"/>
    <property type="match status" value="1"/>
</dbReference>
<dbReference type="GO" id="GO:0003700">
    <property type="term" value="F:DNA-binding transcription factor activity"/>
    <property type="evidence" value="ECO:0007669"/>
    <property type="project" value="InterPro"/>
</dbReference>
<evidence type="ECO:0000256" key="1">
    <source>
        <dbReference type="ARBA" id="ARBA00023015"/>
    </source>
</evidence>
<dbReference type="PROSITE" id="PS50949">
    <property type="entry name" value="HTH_GNTR"/>
    <property type="match status" value="1"/>
</dbReference>
<dbReference type="Gene3D" id="1.10.10.10">
    <property type="entry name" value="Winged helix-like DNA-binding domain superfamily/Winged helix DNA-binding domain"/>
    <property type="match status" value="1"/>
</dbReference>
<gene>
    <name evidence="5" type="ORF">Q4490_16480</name>
</gene>
<accession>A0AAW7XQU5</accession>
<dbReference type="Pfam" id="PF00392">
    <property type="entry name" value="GntR"/>
    <property type="match status" value="1"/>
</dbReference>
<keyword evidence="1" id="KW-0805">Transcription regulation</keyword>
<protein>
    <submittedName>
        <fullName evidence="5">GntR family transcriptional regulator</fullName>
    </submittedName>
</protein>
<evidence type="ECO:0000256" key="2">
    <source>
        <dbReference type="ARBA" id="ARBA00023125"/>
    </source>
</evidence>
<keyword evidence="3" id="KW-0804">Transcription</keyword>
<sequence length="224" mass="25826">MNNALDRKLVGQAVYEKLRNDIVTGHLKPEQKLKLNQLKETYNVSVNTLRETLMRLVAEGFVSFEDQKGFRVIPVSIADLEELIELRGTLEMLGLEKSFERRDTLIDWKSRLISAHFRLSCAEKLMMEDEVQHVTAWEKADRDFHTAIVSNCGSKQLIRYHASVIELYMRYQVLALSQRPFRGKEVMTEHQELVQRLLDDDIEGAKSLLSLHISRGSQTPKATV</sequence>